<evidence type="ECO:0000313" key="3">
    <source>
        <dbReference type="EMBL" id="KAF3834174.1"/>
    </source>
</evidence>
<evidence type="ECO:0000259" key="2">
    <source>
        <dbReference type="Pfam" id="PF13613"/>
    </source>
</evidence>
<reference evidence="3 4" key="1">
    <citation type="submission" date="2020-03" db="EMBL/GenBank/DDBJ databases">
        <title>Dissostichus mawsoni Genome sequencing and assembly.</title>
        <authorList>
            <person name="Park H."/>
        </authorList>
    </citation>
    <scope>NUCLEOTIDE SEQUENCE [LARGE SCALE GENOMIC DNA]</scope>
    <source>
        <strain evidence="3">DM0001</strain>
        <tissue evidence="3">Muscle</tissue>
    </source>
</reference>
<dbReference type="Pfam" id="PF13613">
    <property type="entry name" value="HTH_Tnp_4"/>
    <property type="match status" value="1"/>
</dbReference>
<dbReference type="InterPro" id="IPR028082">
    <property type="entry name" value="Peripla_BP_I"/>
</dbReference>
<evidence type="ECO:0000256" key="1">
    <source>
        <dbReference type="SAM" id="MobiDB-lite"/>
    </source>
</evidence>
<dbReference type="SUPFAM" id="SSF53822">
    <property type="entry name" value="Periplasmic binding protein-like I"/>
    <property type="match status" value="1"/>
</dbReference>
<proteinExistence type="predicted"/>
<dbReference type="PANTHER" id="PTHR45913:SF19">
    <property type="entry name" value="LOW QUALITY PROTEIN: ZINC FINGER BED DOMAIN-CONTAINING PROTEIN 5-LIKE"/>
    <property type="match status" value="1"/>
</dbReference>
<comment type="caution">
    <text evidence="3">The sequence shown here is derived from an EMBL/GenBank/DDBJ whole genome shotgun (WGS) entry which is preliminary data.</text>
</comment>
<sequence length="761" mass="83899">MTLPPPPPLLSSSLPLPPKTSPTTPNSPDPTWPHLPNPIRQLPLALPLPHGGPKARPLTAVRCPGLHGACAPLAPPTSAAPGEERDSGGVNIAVVHSGSSLLPETAAVGGTGSSPGSLLLQLCELLATTPLQGLVFEEERPPPPNRAPLAPMLEFVSAQTGVPVVAVGGGASLGREQQESGSIYLQFTCSTALQLEVIFEVLEEYDWTSFSVVTTRHHGYEDFLAMVEGMTDGSFIGWEKKSVVILNVTDDPGGARIKRLLKDNEAQKMRTYLESYLNLGFMEGTAKTRPECVICREKLANDSMKPCKMKRHQQTMHPETVGRDRDFFIKKQQLAKANKPMDIRTAFVRAGSDVQKATEASFECALLIAKAKKPHNIGEQLIKPAYIKMVEKLCGPQVAEKLKTVPLSNNTALDAFVRKLEYRVGKMEREELQQFPLLLKQSRNNHETVPVSVRLLYCSLEEAELIFQAALAAGQAGPSHMWFAVGPALSGLGLEGLPKALFAIRPQGWRDEPRRRIAKGVSVLTHGAMALRRDQGSNSRAQYAGNCQTDGNQTHRVPDRIRRADRKPNACSRICSCHFPLRKRKRPVSFEAHHVEEHSYCLRGIIDGMEEEATCLMTEEEAGPLTQAAANEGPQPLSENAEEQATSKTVAEKLQSKQRHIMQLEIQLEESKAKQSYCRDKYSASQLRERVLRMETGLPDRHIQCCGSITYPEALSLEDQVFMTLMKLRHNYTHLHLGALFHCGESTVKNVIVTFIEVLHK</sequence>
<organism evidence="3 4">
    <name type="scientific">Dissostichus mawsoni</name>
    <name type="common">Antarctic cod</name>
    <dbReference type="NCBI Taxonomy" id="36200"/>
    <lineage>
        <taxon>Eukaryota</taxon>
        <taxon>Metazoa</taxon>
        <taxon>Chordata</taxon>
        <taxon>Craniata</taxon>
        <taxon>Vertebrata</taxon>
        <taxon>Euteleostomi</taxon>
        <taxon>Actinopterygii</taxon>
        <taxon>Neopterygii</taxon>
        <taxon>Teleostei</taxon>
        <taxon>Neoteleostei</taxon>
        <taxon>Acanthomorphata</taxon>
        <taxon>Eupercaria</taxon>
        <taxon>Perciformes</taxon>
        <taxon>Notothenioidei</taxon>
        <taxon>Nototheniidae</taxon>
        <taxon>Dissostichus</taxon>
    </lineage>
</organism>
<dbReference type="Gene3D" id="3.40.50.2300">
    <property type="match status" value="4"/>
</dbReference>
<name>A0A7J5XAZ4_DISMA</name>
<evidence type="ECO:0000313" key="4">
    <source>
        <dbReference type="Proteomes" id="UP000518266"/>
    </source>
</evidence>
<dbReference type="AlphaFoldDB" id="A0A7J5XAZ4"/>
<dbReference type="InterPro" id="IPR027805">
    <property type="entry name" value="Transposase_HTH_dom"/>
</dbReference>
<protein>
    <recommendedName>
        <fullName evidence="2">Transposase Helix-turn-helix domain-containing protein</fullName>
    </recommendedName>
</protein>
<gene>
    <name evidence="3" type="ORF">F7725_025378</name>
</gene>
<accession>A0A7J5XAZ4</accession>
<dbReference type="EMBL" id="JAAKFY010000026">
    <property type="protein sequence ID" value="KAF3834174.1"/>
    <property type="molecule type" value="Genomic_DNA"/>
</dbReference>
<feature type="region of interest" description="Disordered" evidence="1">
    <location>
        <begin position="1"/>
        <end position="39"/>
    </location>
</feature>
<feature type="compositionally biased region" description="Pro residues" evidence="1">
    <location>
        <begin position="1"/>
        <end position="36"/>
    </location>
</feature>
<dbReference type="Proteomes" id="UP000518266">
    <property type="component" value="Unassembled WGS sequence"/>
</dbReference>
<keyword evidence="4" id="KW-1185">Reference proteome</keyword>
<dbReference type="PANTHER" id="PTHR45913">
    <property type="entry name" value="EPM2A-INTERACTING PROTEIN 1"/>
    <property type="match status" value="1"/>
</dbReference>
<feature type="domain" description="Transposase Helix-turn-helix" evidence="2">
    <location>
        <begin position="714"/>
        <end position="760"/>
    </location>
</feature>
<dbReference type="OrthoDB" id="6144063at2759"/>